<dbReference type="AlphaFoldDB" id="A0A1Y5TE49"/>
<name>A0A1Y5TE49_9RHOB</name>
<feature type="transmembrane region" description="Helical" evidence="1">
    <location>
        <begin position="26"/>
        <end position="48"/>
    </location>
</feature>
<gene>
    <name evidence="2" type="primary">yhaI</name>
    <name evidence="2" type="ORF">TRL7639_03475</name>
</gene>
<evidence type="ECO:0000256" key="1">
    <source>
        <dbReference type="SAM" id="Phobius"/>
    </source>
</evidence>
<dbReference type="GO" id="GO:0005886">
    <property type="term" value="C:plasma membrane"/>
    <property type="evidence" value="ECO:0007669"/>
    <property type="project" value="TreeGrafter"/>
</dbReference>
<keyword evidence="1" id="KW-0472">Membrane</keyword>
<feature type="transmembrane region" description="Helical" evidence="1">
    <location>
        <begin position="90"/>
        <end position="115"/>
    </location>
</feature>
<keyword evidence="1" id="KW-1133">Transmembrane helix</keyword>
<dbReference type="Pfam" id="PF05656">
    <property type="entry name" value="DUF805"/>
    <property type="match status" value="1"/>
</dbReference>
<dbReference type="OrthoDB" id="9812349at2"/>
<dbReference type="InterPro" id="IPR008523">
    <property type="entry name" value="DUF805"/>
</dbReference>
<evidence type="ECO:0000313" key="2">
    <source>
        <dbReference type="EMBL" id="SLN62204.1"/>
    </source>
</evidence>
<dbReference type="PANTHER" id="PTHR34980">
    <property type="entry name" value="INNER MEMBRANE PROTEIN-RELATED-RELATED"/>
    <property type="match status" value="1"/>
</dbReference>
<dbReference type="EMBL" id="FWFO01000003">
    <property type="protein sequence ID" value="SLN62204.1"/>
    <property type="molecule type" value="Genomic_DNA"/>
</dbReference>
<feature type="transmembrane region" description="Helical" evidence="1">
    <location>
        <begin position="127"/>
        <end position="155"/>
    </location>
</feature>
<keyword evidence="3" id="KW-1185">Reference proteome</keyword>
<dbReference type="RefSeq" id="WP_085797118.1">
    <property type="nucleotide sequence ID" value="NZ_FWFO01000003.1"/>
</dbReference>
<proteinExistence type="predicted"/>
<protein>
    <submittedName>
        <fullName evidence="2">Inner membrane protein YhaI</fullName>
    </submittedName>
</protein>
<evidence type="ECO:0000313" key="3">
    <source>
        <dbReference type="Proteomes" id="UP000193077"/>
    </source>
</evidence>
<keyword evidence="1" id="KW-0812">Transmembrane</keyword>
<dbReference type="Proteomes" id="UP000193077">
    <property type="component" value="Unassembled WGS sequence"/>
</dbReference>
<accession>A0A1Y5TE49</accession>
<sequence length="170" mass="18957">MTFSEAVKTCFSKYVTFSGRAGRPEYWWFLLFVVLISAALSVVDRMLFGVNPETLEQSRLFTGLFQIATFLPLLAAGWRRMHDGGYPGWYLLLPMLVSMTTVLFLFSGIMAFSFMEARVEDPDVLRGPAAAVGLTGLFVAGIVQLALAILMIWWLTRPSQPETNEYGAPS</sequence>
<feature type="transmembrane region" description="Helical" evidence="1">
    <location>
        <begin position="60"/>
        <end position="78"/>
    </location>
</feature>
<dbReference type="PANTHER" id="PTHR34980:SF2">
    <property type="entry name" value="INNER MEMBRANE PROTEIN YHAH-RELATED"/>
    <property type="match status" value="1"/>
</dbReference>
<organism evidence="2 3">
    <name type="scientific">Falsiruegeria litorea R37</name>
    <dbReference type="NCBI Taxonomy" id="1200284"/>
    <lineage>
        <taxon>Bacteria</taxon>
        <taxon>Pseudomonadati</taxon>
        <taxon>Pseudomonadota</taxon>
        <taxon>Alphaproteobacteria</taxon>
        <taxon>Rhodobacterales</taxon>
        <taxon>Roseobacteraceae</taxon>
        <taxon>Falsiruegeria</taxon>
    </lineage>
</organism>
<reference evidence="2 3" key="1">
    <citation type="submission" date="2017-03" db="EMBL/GenBank/DDBJ databases">
        <authorList>
            <person name="Afonso C.L."/>
            <person name="Miller P.J."/>
            <person name="Scott M.A."/>
            <person name="Spackman E."/>
            <person name="Goraichik I."/>
            <person name="Dimitrov K.M."/>
            <person name="Suarez D.L."/>
            <person name="Swayne D.E."/>
        </authorList>
    </citation>
    <scope>NUCLEOTIDE SEQUENCE [LARGE SCALE GENOMIC DNA]</scope>
    <source>
        <strain evidence="2 3">CECT 7639</strain>
    </source>
</reference>